<name>A0A8S4FN00_PLUXY</name>
<dbReference type="CDD" id="cd21983">
    <property type="entry name" value="HMG-box_SMARCE1"/>
    <property type="match status" value="1"/>
</dbReference>
<reference evidence="5" key="1">
    <citation type="submission" date="2020-11" db="EMBL/GenBank/DDBJ databases">
        <authorList>
            <person name="Whiteford S."/>
        </authorList>
    </citation>
    <scope>NUCLEOTIDE SEQUENCE</scope>
</reference>
<evidence type="ECO:0000256" key="2">
    <source>
        <dbReference type="SAM" id="Coils"/>
    </source>
</evidence>
<organism evidence="5 6">
    <name type="scientific">Plutella xylostella</name>
    <name type="common">Diamondback moth</name>
    <name type="synonym">Plutella maculipennis</name>
    <dbReference type="NCBI Taxonomy" id="51655"/>
    <lineage>
        <taxon>Eukaryota</taxon>
        <taxon>Metazoa</taxon>
        <taxon>Ecdysozoa</taxon>
        <taxon>Arthropoda</taxon>
        <taxon>Hexapoda</taxon>
        <taxon>Insecta</taxon>
        <taxon>Pterygota</taxon>
        <taxon>Neoptera</taxon>
        <taxon>Endopterygota</taxon>
        <taxon>Lepidoptera</taxon>
        <taxon>Glossata</taxon>
        <taxon>Ditrysia</taxon>
        <taxon>Yponomeutoidea</taxon>
        <taxon>Plutellidae</taxon>
        <taxon>Plutella</taxon>
    </lineage>
</organism>
<dbReference type="GO" id="GO:0045892">
    <property type="term" value="P:negative regulation of DNA-templated transcription"/>
    <property type="evidence" value="ECO:0007669"/>
    <property type="project" value="TreeGrafter"/>
</dbReference>
<evidence type="ECO:0000256" key="3">
    <source>
        <dbReference type="SAM" id="MobiDB-lite"/>
    </source>
</evidence>
<feature type="region of interest" description="Disordered" evidence="3">
    <location>
        <begin position="219"/>
        <end position="250"/>
    </location>
</feature>
<evidence type="ECO:0000256" key="1">
    <source>
        <dbReference type="PROSITE-ProRule" id="PRU00267"/>
    </source>
</evidence>
<proteinExistence type="predicted"/>
<feature type="compositionally biased region" description="Pro residues" evidence="3">
    <location>
        <begin position="552"/>
        <end position="612"/>
    </location>
</feature>
<feature type="compositionally biased region" description="Low complexity" evidence="3">
    <location>
        <begin position="75"/>
        <end position="84"/>
    </location>
</feature>
<dbReference type="GO" id="GO:0016922">
    <property type="term" value="F:nuclear receptor binding"/>
    <property type="evidence" value="ECO:0007669"/>
    <property type="project" value="TreeGrafter"/>
</dbReference>
<feature type="domain" description="HMG box" evidence="4">
    <location>
        <begin position="130"/>
        <end position="198"/>
    </location>
</feature>
<dbReference type="PROSITE" id="PS50118">
    <property type="entry name" value="HMG_BOX_2"/>
    <property type="match status" value="1"/>
</dbReference>
<feature type="compositionally biased region" description="Acidic residues" evidence="3">
    <location>
        <begin position="241"/>
        <end position="250"/>
    </location>
</feature>
<evidence type="ECO:0000259" key="4">
    <source>
        <dbReference type="PROSITE" id="PS50118"/>
    </source>
</evidence>
<evidence type="ECO:0000313" key="6">
    <source>
        <dbReference type="Proteomes" id="UP000653454"/>
    </source>
</evidence>
<keyword evidence="1" id="KW-0238">DNA-binding</keyword>
<dbReference type="InterPro" id="IPR036910">
    <property type="entry name" value="HMG_box_dom_sf"/>
</dbReference>
<dbReference type="SUPFAM" id="SSF47095">
    <property type="entry name" value="HMG-box"/>
    <property type="match status" value="1"/>
</dbReference>
<accession>A0A8S4FN00</accession>
<keyword evidence="1" id="KW-0539">Nucleus</keyword>
<evidence type="ECO:0000313" key="5">
    <source>
        <dbReference type="EMBL" id="CAG9128797.1"/>
    </source>
</evidence>
<dbReference type="EMBL" id="CAJHNJ030000036">
    <property type="protein sequence ID" value="CAG9128797.1"/>
    <property type="molecule type" value="Genomic_DNA"/>
</dbReference>
<feature type="region of interest" description="Disordered" evidence="3">
    <location>
        <begin position="366"/>
        <end position="392"/>
    </location>
</feature>
<dbReference type="AlphaFoldDB" id="A0A8S4FN00"/>
<feature type="DNA-binding region" description="HMG box" evidence="1">
    <location>
        <begin position="130"/>
        <end position="198"/>
    </location>
</feature>
<feature type="compositionally biased region" description="Pro residues" evidence="3">
    <location>
        <begin position="420"/>
        <end position="430"/>
    </location>
</feature>
<feature type="region of interest" description="Disordered" evidence="3">
    <location>
        <begin position="414"/>
        <end position="612"/>
    </location>
</feature>
<keyword evidence="2" id="KW-0175">Coiled coil</keyword>
<dbReference type="InterPro" id="IPR009071">
    <property type="entry name" value="HMG_box_dom"/>
</dbReference>
<dbReference type="PANTHER" id="PTHR46232:SF1">
    <property type="entry name" value="SWI_SNF-RELATED MATRIX-ASSOCIATED ACTIN-DEPENDENT REGULATOR OF CHROMATIN SUBFAMILY E MEMBER 1"/>
    <property type="match status" value="1"/>
</dbReference>
<protein>
    <submittedName>
        <fullName evidence="5">(diamondback moth) hypothetical protein</fullName>
    </submittedName>
</protein>
<gene>
    <name evidence="5" type="ORF">PLXY2_LOCUS9273</name>
</gene>
<dbReference type="Pfam" id="PF00505">
    <property type="entry name" value="HMG_box"/>
    <property type="match status" value="1"/>
</dbReference>
<feature type="coiled-coil region" evidence="2">
    <location>
        <begin position="290"/>
        <end position="324"/>
    </location>
</feature>
<dbReference type="Proteomes" id="UP000653454">
    <property type="component" value="Unassembled WGS sequence"/>
</dbReference>
<feature type="compositionally biased region" description="Basic residues" evidence="3">
    <location>
        <begin position="520"/>
        <end position="530"/>
    </location>
</feature>
<comment type="caution">
    <text evidence="5">The sequence shown here is derived from an EMBL/GenBank/DDBJ whole genome shotgun (WGS) entry which is preliminary data.</text>
</comment>
<keyword evidence="6" id="KW-1185">Reference proteome</keyword>
<dbReference type="GO" id="GO:0031492">
    <property type="term" value="F:nucleosomal DNA binding"/>
    <property type="evidence" value="ECO:0007669"/>
    <property type="project" value="TreeGrafter"/>
</dbReference>
<sequence length="653" mass="70801">MAMPNNYKPNPAMSMPSPQSNPHYMVAGPPMTYGMVKGGMNAPHHNQQYQYGYGSPAPGQYWGQHVTPAARFGAEGGRRAAAGAAGAGGGKDDKTSPFVTTLHSHPAFQPQKIGKLPAGGAGLPKPPKPPEKPLMPYMRYSRRVWDSVKAEHPDLKLWEIGRIIGGMWRDLPETEKAVFVDEYEAEKAQYTEMLKTYQASPAYVQWLAYKSRVGNLEEETTNKKGSAQKEQQQDRRIDIQPAEDEEDQDDGLSVKHIAYARYLRNHRLVNEIFSDTAVPDVRSVVTTARMHILKKQVQSLTMHQKKLEDELQQIEEKFDAKKRKFVESSDAFQEELKKHCKPAVDEETFNRMVERAVEQMRRGLAPAPLVPPTTLPKAEMRRGHAPAPLVPPTTLPKAEVSLSLSLCLYTMRRGADAPRPRPAPLVPPTTLPKAEPMETEPLKLAGSGPAPPTQVDAVSTSEVKPEGPATELRGGRRPGGGGNRLIGNCKTCKTLAARPRPRPRLGAQDQDQDQDQVYWRKTKTKTKTRCPSKELKPTPPVTAPAAAAAAPAPAPAPAVAPPAAPLPPPADPAAHPPPMMMPPTPGAPGLPPPPHAGPPPPGAPGAPASGYPPAPYGARYYGGYGAGFPPAAPYQYYPPAPEHYAPPPAADKR</sequence>
<dbReference type="SMART" id="SM00398">
    <property type="entry name" value="HMG"/>
    <property type="match status" value="1"/>
</dbReference>
<feature type="region of interest" description="Disordered" evidence="3">
    <location>
        <begin position="75"/>
        <end position="134"/>
    </location>
</feature>
<feature type="region of interest" description="Disordered" evidence="3">
    <location>
        <begin position="1"/>
        <end position="21"/>
    </location>
</feature>
<dbReference type="PANTHER" id="PTHR46232">
    <property type="entry name" value="SMARCE1 REGULATOR OF CHROMATIN"/>
    <property type="match status" value="1"/>
</dbReference>
<dbReference type="Gene3D" id="1.10.30.10">
    <property type="entry name" value="High mobility group box domain"/>
    <property type="match status" value="1"/>
</dbReference>
<dbReference type="GO" id="GO:0016514">
    <property type="term" value="C:SWI/SNF complex"/>
    <property type="evidence" value="ECO:0007669"/>
    <property type="project" value="TreeGrafter"/>
</dbReference>